<dbReference type="PANTHER" id="PTHR11706">
    <property type="entry name" value="SOLUTE CARRIER PROTEIN FAMILY 11 MEMBER"/>
    <property type="match status" value="1"/>
</dbReference>
<protein>
    <submittedName>
        <fullName evidence="7">Uncharacterized protein</fullName>
    </submittedName>
</protein>
<feature type="transmembrane region" description="Helical" evidence="6">
    <location>
        <begin position="382"/>
        <end position="405"/>
    </location>
</feature>
<feature type="transmembrane region" description="Helical" evidence="6">
    <location>
        <begin position="578"/>
        <end position="601"/>
    </location>
</feature>
<dbReference type="Pfam" id="PF01566">
    <property type="entry name" value="Nramp"/>
    <property type="match status" value="2"/>
</dbReference>
<keyword evidence="3 6" id="KW-1133">Transmembrane helix</keyword>
<feature type="transmembrane region" description="Helical" evidence="6">
    <location>
        <begin position="478"/>
        <end position="497"/>
    </location>
</feature>
<keyword evidence="8" id="KW-1185">Reference proteome</keyword>
<accession>A0AAV9IQG2</accession>
<evidence type="ECO:0000256" key="2">
    <source>
        <dbReference type="ARBA" id="ARBA00022692"/>
    </source>
</evidence>
<feature type="transmembrane region" description="Helical" evidence="6">
    <location>
        <begin position="256"/>
        <end position="275"/>
    </location>
</feature>
<evidence type="ECO:0000256" key="5">
    <source>
        <dbReference type="SAM" id="MobiDB-lite"/>
    </source>
</evidence>
<dbReference type="Proteomes" id="UP001301350">
    <property type="component" value="Unassembled WGS sequence"/>
</dbReference>
<dbReference type="PANTHER" id="PTHR11706:SF75">
    <property type="entry name" value="ETHYLENE-INSENSITIVE PROTEIN 2"/>
    <property type="match status" value="1"/>
</dbReference>
<evidence type="ECO:0000313" key="7">
    <source>
        <dbReference type="EMBL" id="KAK4534364.1"/>
    </source>
</evidence>
<gene>
    <name evidence="7" type="ORF">CDCA_CDCA01G0389</name>
</gene>
<dbReference type="GO" id="GO:0034755">
    <property type="term" value="P:iron ion transmembrane transport"/>
    <property type="evidence" value="ECO:0007669"/>
    <property type="project" value="TreeGrafter"/>
</dbReference>
<dbReference type="AlphaFoldDB" id="A0AAV9IQG2"/>
<dbReference type="NCBIfam" id="NF037982">
    <property type="entry name" value="Nramp_1"/>
    <property type="match status" value="1"/>
</dbReference>
<evidence type="ECO:0000256" key="4">
    <source>
        <dbReference type="ARBA" id="ARBA00023136"/>
    </source>
</evidence>
<feature type="region of interest" description="Disordered" evidence="5">
    <location>
        <begin position="1"/>
        <end position="105"/>
    </location>
</feature>
<dbReference type="HAMAP" id="MF_00221">
    <property type="entry name" value="NRAMP"/>
    <property type="match status" value="1"/>
</dbReference>
<feature type="compositionally biased region" description="Basic and acidic residues" evidence="5">
    <location>
        <begin position="42"/>
        <end position="60"/>
    </location>
</feature>
<proteinExistence type="inferred from homology"/>
<feature type="transmembrane region" description="Helical" evidence="6">
    <location>
        <begin position="196"/>
        <end position="218"/>
    </location>
</feature>
<evidence type="ECO:0000313" key="8">
    <source>
        <dbReference type="Proteomes" id="UP001301350"/>
    </source>
</evidence>
<dbReference type="PRINTS" id="PR00447">
    <property type="entry name" value="NATRESASSCMP"/>
</dbReference>
<organism evidence="7 8">
    <name type="scientific">Cyanidium caldarium</name>
    <name type="common">Red alga</name>
    <dbReference type="NCBI Taxonomy" id="2771"/>
    <lineage>
        <taxon>Eukaryota</taxon>
        <taxon>Rhodophyta</taxon>
        <taxon>Bangiophyceae</taxon>
        <taxon>Cyanidiales</taxon>
        <taxon>Cyanidiaceae</taxon>
        <taxon>Cyanidium</taxon>
    </lineage>
</organism>
<keyword evidence="2 6" id="KW-0812">Transmembrane</keyword>
<feature type="transmembrane region" description="Helical" evidence="6">
    <location>
        <begin position="152"/>
        <end position="175"/>
    </location>
</feature>
<reference evidence="7 8" key="1">
    <citation type="submission" date="2022-07" db="EMBL/GenBank/DDBJ databases">
        <title>Genome-wide signatures of adaptation to extreme environments.</title>
        <authorList>
            <person name="Cho C.H."/>
            <person name="Yoon H.S."/>
        </authorList>
    </citation>
    <scope>NUCLEOTIDE SEQUENCE [LARGE SCALE GENOMIC DNA]</scope>
    <source>
        <strain evidence="7 8">DBV 063 E5</strain>
    </source>
</reference>
<comment type="subcellular location">
    <subcellularLocation>
        <location evidence="1">Membrane</location>
        <topology evidence="1">Multi-pass membrane protein</topology>
    </subcellularLocation>
</comment>
<feature type="compositionally biased region" description="Low complexity" evidence="5">
    <location>
        <begin position="96"/>
        <end position="105"/>
    </location>
</feature>
<keyword evidence="4 6" id="KW-0472">Membrane</keyword>
<dbReference type="EMBL" id="JANCYW010000001">
    <property type="protein sequence ID" value="KAK4534364.1"/>
    <property type="molecule type" value="Genomic_DNA"/>
</dbReference>
<feature type="transmembrane region" description="Helical" evidence="6">
    <location>
        <begin position="435"/>
        <end position="458"/>
    </location>
</feature>
<feature type="transmembrane region" description="Helical" evidence="6">
    <location>
        <begin position="544"/>
        <end position="566"/>
    </location>
</feature>
<feature type="transmembrane region" description="Helical" evidence="6">
    <location>
        <begin position="503"/>
        <end position="523"/>
    </location>
</feature>
<evidence type="ECO:0000256" key="6">
    <source>
        <dbReference type="SAM" id="Phobius"/>
    </source>
</evidence>
<evidence type="ECO:0000256" key="1">
    <source>
        <dbReference type="ARBA" id="ARBA00004141"/>
    </source>
</evidence>
<dbReference type="GO" id="GO:0005886">
    <property type="term" value="C:plasma membrane"/>
    <property type="evidence" value="ECO:0007669"/>
    <property type="project" value="TreeGrafter"/>
</dbReference>
<sequence>MVPATSIALESLADDDSATGREKPPPETEVLTPESGLADMPVLHREPSPRRLDWRSRDGAHGSSGVSSRNGQPRAREASGASDEVRPSPSPRVTHSSGSLASSPAAPALSESFRWRDAFAKMGPAFLISIGYMDPGNWATDIEGGSRFGYQLLWVLVASNAMAVLLQTLTSRMGIVTQRHLAQLCREVYPFGPRMALFASAQLAIVATDLAEVLGTAIGLNLLLGIPLLLGVLLTALDTLVLLMAERYGMRRLEQLILTLLGVIGASFVIELVLSRPSISEVAAGLVPHIDGDSLYIALGMVGATVMPHNFYLHSALVIRRPTPMARERHEEESAAPPPHRAVGMRKAADAWDRNGDDNVATPMPRSAAAVRLECRYALLDCAVALHAALFINAAILIVAAAVFYKHHIPVNTLQDAHAMLERVLQVRLFGRVELAPLAFGIALIAAGQSSTLTGTLAGQYVMDGFLGVALTPWKQRLLTRLCAVLPSCAAIAVLGTQSTYRLLILSQVILSLQLPFAIVPVIRFTGDARLMSDDFVNGRWVRLAAWSAAAFVIALNMRLVLGMLYSTAASMPRTAGMWAVALLGAPLVLLALAFLLWLIVYRGRAAESETVRNIEVVHRGQV</sequence>
<dbReference type="GO" id="GO:0015086">
    <property type="term" value="F:cadmium ion transmembrane transporter activity"/>
    <property type="evidence" value="ECO:0007669"/>
    <property type="project" value="TreeGrafter"/>
</dbReference>
<evidence type="ECO:0000256" key="3">
    <source>
        <dbReference type="ARBA" id="ARBA00022989"/>
    </source>
</evidence>
<dbReference type="GO" id="GO:0005384">
    <property type="term" value="F:manganese ion transmembrane transporter activity"/>
    <property type="evidence" value="ECO:0007669"/>
    <property type="project" value="TreeGrafter"/>
</dbReference>
<feature type="transmembrane region" description="Helical" evidence="6">
    <location>
        <begin position="224"/>
        <end position="244"/>
    </location>
</feature>
<dbReference type="InterPro" id="IPR001046">
    <property type="entry name" value="NRAMP_fam"/>
</dbReference>
<dbReference type="NCBIfam" id="TIGR01197">
    <property type="entry name" value="nramp"/>
    <property type="match status" value="1"/>
</dbReference>
<name>A0AAV9IQG2_CYACA</name>
<comment type="caution">
    <text evidence="7">The sequence shown here is derived from an EMBL/GenBank/DDBJ whole genome shotgun (WGS) entry which is preliminary data.</text>
</comment>
<feature type="transmembrane region" description="Helical" evidence="6">
    <location>
        <begin position="295"/>
        <end position="319"/>
    </location>
</feature>